<sequence>MDELPETTSPPPALPTTNRRDTLQSLLTTDRPRSPQAALSNSEPSLRFPRPQGNRRLANWVSTSNPDMMHVTTAAEESGLAESAYELITPVDHDLHDPHDDQYTGSVSESVGSLEFQPPDDVHSLAGTEHTYDEESILDDDAEPLARSMIHEEAVDVHNGNHAPLQEESDGFESEAVPGVEEEAAELEEARSRDSLQYTTYSLKTPSILTPEASKIIEISSSEAAEKLPVAQQGRDDLNDLNGQRDQKDLPNHRLTTLHDAVSQFWDYTAGAVSAVLPGMIFAAVFTLLINLLYPSPVQFANDSRPVATSTIVATTTPVAIYTSRSTSATTRPSRETPTQKTLTQKAPTQETPTRETPTQQFTTSVKGTGLIVLNERASDDWLFGSKKPDIQFTPQGQGVVTVHVAPDITHAWLKKKGCLSITADRDTQPAKLTYLASSDGFSVKFPPNETHGLVTLTIQATCRPLAVKAVEIHFGKGIMEEAYEMTKNIASDISALVPVAAHEAEKCLAGAKKLLNAVSDQVASSVLTASDNLLCRIKDSAYRVQELVGKQPWSVATSAQDMMNRLPRFLETFRAQLTQQLKAAPALKTSIEEKVLSAQLRLVTTQISAKMWWLGITGQKNKRDEYGQKAKAYMDGLRAQGRNKIRRPQPHHVRNSHQCFWSKRGRCKKQT</sequence>
<proteinExistence type="predicted"/>
<feature type="compositionally biased region" description="Low complexity" evidence="1">
    <location>
        <begin position="324"/>
        <end position="339"/>
    </location>
</feature>
<evidence type="ECO:0000313" key="2">
    <source>
        <dbReference type="EMBL" id="KAG5992056.1"/>
    </source>
</evidence>
<keyword evidence="3" id="KW-1185">Reference proteome</keyword>
<accession>A0A9P7N4V6</accession>
<dbReference type="Proteomes" id="UP000748025">
    <property type="component" value="Unassembled WGS sequence"/>
</dbReference>
<protein>
    <submittedName>
        <fullName evidence="2">Uncharacterized protein</fullName>
    </submittedName>
</protein>
<feature type="compositionally biased region" description="Basic and acidic residues" evidence="1">
    <location>
        <begin position="234"/>
        <end position="250"/>
    </location>
</feature>
<feature type="region of interest" description="Disordered" evidence="1">
    <location>
        <begin position="324"/>
        <end position="360"/>
    </location>
</feature>
<evidence type="ECO:0000313" key="3">
    <source>
        <dbReference type="Proteomes" id="UP000748025"/>
    </source>
</evidence>
<name>A0A9P7N4V6_9HYPO</name>
<feature type="compositionally biased region" description="Low complexity" evidence="1">
    <location>
        <begin position="348"/>
        <end position="360"/>
    </location>
</feature>
<gene>
    <name evidence="2" type="ORF">E4U43_003858</name>
</gene>
<organism evidence="2 3">
    <name type="scientific">Claviceps pusilla</name>
    <dbReference type="NCBI Taxonomy" id="123648"/>
    <lineage>
        <taxon>Eukaryota</taxon>
        <taxon>Fungi</taxon>
        <taxon>Dikarya</taxon>
        <taxon>Ascomycota</taxon>
        <taxon>Pezizomycotina</taxon>
        <taxon>Sordariomycetes</taxon>
        <taxon>Hypocreomycetidae</taxon>
        <taxon>Hypocreales</taxon>
        <taxon>Clavicipitaceae</taxon>
        <taxon>Claviceps</taxon>
    </lineage>
</organism>
<evidence type="ECO:0000256" key="1">
    <source>
        <dbReference type="SAM" id="MobiDB-lite"/>
    </source>
</evidence>
<reference evidence="2" key="1">
    <citation type="journal article" date="2020" name="bioRxiv">
        <title>Whole genome comparisons of ergot fungi reveals the divergence and evolution of species within the genus Claviceps are the result of varying mechanisms driving genome evolution and host range expansion.</title>
        <authorList>
            <person name="Wyka S.A."/>
            <person name="Mondo S.J."/>
            <person name="Liu M."/>
            <person name="Dettman J."/>
            <person name="Nalam V."/>
            <person name="Broders K.D."/>
        </authorList>
    </citation>
    <scope>NUCLEOTIDE SEQUENCE</scope>
    <source>
        <strain evidence="2">CCC 602</strain>
    </source>
</reference>
<dbReference type="EMBL" id="SRPW01002548">
    <property type="protein sequence ID" value="KAG5992056.1"/>
    <property type="molecule type" value="Genomic_DNA"/>
</dbReference>
<dbReference type="AlphaFoldDB" id="A0A9P7N4V6"/>
<feature type="region of interest" description="Disordered" evidence="1">
    <location>
        <begin position="227"/>
        <end position="250"/>
    </location>
</feature>
<feature type="region of interest" description="Disordered" evidence="1">
    <location>
        <begin position="1"/>
        <end position="62"/>
    </location>
</feature>
<comment type="caution">
    <text evidence="2">The sequence shown here is derived from an EMBL/GenBank/DDBJ whole genome shotgun (WGS) entry which is preliminary data.</text>
</comment>
<dbReference type="OrthoDB" id="4925544at2759"/>